<protein>
    <submittedName>
        <fullName evidence="1">Uncharacterized protein</fullName>
    </submittedName>
</protein>
<evidence type="ECO:0000313" key="1">
    <source>
        <dbReference type="EMBL" id="GIH11628.1"/>
    </source>
</evidence>
<organism evidence="1 2">
    <name type="scientific">Rhizocola hellebori</name>
    <dbReference type="NCBI Taxonomy" id="1392758"/>
    <lineage>
        <taxon>Bacteria</taxon>
        <taxon>Bacillati</taxon>
        <taxon>Actinomycetota</taxon>
        <taxon>Actinomycetes</taxon>
        <taxon>Micromonosporales</taxon>
        <taxon>Micromonosporaceae</taxon>
        <taxon>Rhizocola</taxon>
    </lineage>
</organism>
<dbReference type="AlphaFoldDB" id="A0A8J3QIQ4"/>
<gene>
    <name evidence="1" type="ORF">Rhe02_96950</name>
</gene>
<dbReference type="EMBL" id="BONY01000149">
    <property type="protein sequence ID" value="GIH11628.1"/>
    <property type="molecule type" value="Genomic_DNA"/>
</dbReference>
<reference evidence="1" key="1">
    <citation type="submission" date="2021-01" db="EMBL/GenBank/DDBJ databases">
        <title>Whole genome shotgun sequence of Rhizocola hellebori NBRC 109834.</title>
        <authorList>
            <person name="Komaki H."/>
            <person name="Tamura T."/>
        </authorList>
    </citation>
    <scope>NUCLEOTIDE SEQUENCE</scope>
    <source>
        <strain evidence="1">NBRC 109834</strain>
    </source>
</reference>
<proteinExistence type="predicted"/>
<dbReference type="Proteomes" id="UP000612899">
    <property type="component" value="Unassembled WGS sequence"/>
</dbReference>
<evidence type="ECO:0000313" key="2">
    <source>
        <dbReference type="Proteomes" id="UP000612899"/>
    </source>
</evidence>
<comment type="caution">
    <text evidence="1">The sequence shown here is derived from an EMBL/GenBank/DDBJ whole genome shotgun (WGS) entry which is preliminary data.</text>
</comment>
<dbReference type="RefSeq" id="WP_203915353.1">
    <property type="nucleotide sequence ID" value="NZ_BONY01000149.1"/>
</dbReference>
<accession>A0A8J3QIQ4</accession>
<name>A0A8J3QIQ4_9ACTN</name>
<keyword evidence="2" id="KW-1185">Reference proteome</keyword>
<sequence length="116" mass="12914">MDDEVDELTEQIVVQLPMGLAEDDLDLRNRLGDAIEAKLAELELGEFDGGDIGSGTMNLFAYVAPEHWQQAFAAVHSIVDEFDLLEVALIARRDTSDEDADLVIVWPEGSDREFSY</sequence>